<dbReference type="GO" id="GO:0016787">
    <property type="term" value="F:hydrolase activity"/>
    <property type="evidence" value="ECO:0007669"/>
    <property type="project" value="UniProtKB-KW"/>
</dbReference>
<dbReference type="PANTHER" id="PTHR35797">
    <property type="entry name" value="PROTEASE-RELATED"/>
    <property type="match status" value="1"/>
</dbReference>
<evidence type="ECO:0000313" key="4">
    <source>
        <dbReference type="Proteomes" id="UP001629744"/>
    </source>
</evidence>
<dbReference type="Proteomes" id="UP001629744">
    <property type="component" value="Unassembled WGS sequence"/>
</dbReference>
<feature type="transmembrane region" description="Helical" evidence="1">
    <location>
        <begin position="170"/>
        <end position="191"/>
    </location>
</feature>
<feature type="transmembrane region" description="Helical" evidence="1">
    <location>
        <begin position="12"/>
        <end position="33"/>
    </location>
</feature>
<dbReference type="PANTHER" id="PTHR35797:SF1">
    <property type="entry name" value="PROTEASE"/>
    <property type="match status" value="1"/>
</dbReference>
<feature type="transmembrane region" description="Helical" evidence="1">
    <location>
        <begin position="145"/>
        <end position="164"/>
    </location>
</feature>
<keyword evidence="4" id="KW-1185">Reference proteome</keyword>
<evidence type="ECO:0000313" key="3">
    <source>
        <dbReference type="EMBL" id="MFM1730739.1"/>
    </source>
</evidence>
<dbReference type="Pfam" id="PF02517">
    <property type="entry name" value="Rce1-like"/>
    <property type="match status" value="1"/>
</dbReference>
<name>A0ABW9G046_9NOCA</name>
<gene>
    <name evidence="3" type="ORF">ABEU19_004277</name>
</gene>
<sequence>MTSQPPRMWAPTTVYVLVAFLVGGILVAMQSATGPDPDLLELVQFAPAIAVAVVLLAWRGRWVAPLEVSLWRPDAALAAVAAGSVLVVLGLPVVVLVALGGSVSLSAVHAGSAPIGLLVLAQCVGACGEEVGWRGFLQPYLRSRYSVLVTGVLVGAVWGVWHVQIFTAGVAYAAGFLLSTIAMSVLLAVLLDPFRNGTLLIATLFHAVVNLGLMAFGDTGGREPLLWTLMAVGAACCAAAITAVRKVSSPAVAADRERPTDTCAGQHW</sequence>
<feature type="transmembrane region" description="Helical" evidence="1">
    <location>
        <begin position="198"/>
        <end position="219"/>
    </location>
</feature>
<feature type="transmembrane region" description="Helical" evidence="1">
    <location>
        <begin position="45"/>
        <end position="64"/>
    </location>
</feature>
<comment type="caution">
    <text evidence="3">The sequence shown here is derived from an EMBL/GenBank/DDBJ whole genome shotgun (WGS) entry which is preliminary data.</text>
</comment>
<accession>A0ABW9G046</accession>
<dbReference type="InterPro" id="IPR042150">
    <property type="entry name" value="MmRce1-like"/>
</dbReference>
<evidence type="ECO:0000256" key="1">
    <source>
        <dbReference type="SAM" id="Phobius"/>
    </source>
</evidence>
<keyword evidence="3" id="KW-0378">Hydrolase</keyword>
<feature type="transmembrane region" description="Helical" evidence="1">
    <location>
        <begin position="76"/>
        <end position="99"/>
    </location>
</feature>
<dbReference type="InterPro" id="IPR003675">
    <property type="entry name" value="Rce1/LyrA-like_dom"/>
</dbReference>
<organism evidence="3 4">
    <name type="scientific">Prescottella soli</name>
    <dbReference type="NCBI Taxonomy" id="1543852"/>
    <lineage>
        <taxon>Bacteria</taxon>
        <taxon>Bacillati</taxon>
        <taxon>Actinomycetota</taxon>
        <taxon>Actinomycetes</taxon>
        <taxon>Mycobacteriales</taxon>
        <taxon>Nocardiaceae</taxon>
        <taxon>Prescottella</taxon>
    </lineage>
</organism>
<proteinExistence type="predicted"/>
<dbReference type="RefSeq" id="WP_348603808.1">
    <property type="nucleotide sequence ID" value="NZ_CP157276.1"/>
</dbReference>
<keyword evidence="1" id="KW-0812">Transmembrane</keyword>
<dbReference type="EC" id="3.4.-.-" evidence="3"/>
<protein>
    <submittedName>
        <fullName evidence="3">CPBP family intramembrane glutamic endopeptidase</fullName>
        <ecNumber evidence="3">3.4.-.-</ecNumber>
    </submittedName>
</protein>
<keyword evidence="1" id="KW-1133">Transmembrane helix</keyword>
<feature type="domain" description="CAAX prenyl protease 2/Lysostaphin resistance protein A-like" evidence="2">
    <location>
        <begin position="114"/>
        <end position="211"/>
    </location>
</feature>
<feature type="transmembrane region" description="Helical" evidence="1">
    <location>
        <begin position="225"/>
        <end position="244"/>
    </location>
</feature>
<keyword evidence="1" id="KW-0472">Membrane</keyword>
<dbReference type="EMBL" id="JBDLNU010000005">
    <property type="protein sequence ID" value="MFM1730739.1"/>
    <property type="molecule type" value="Genomic_DNA"/>
</dbReference>
<feature type="transmembrane region" description="Helical" evidence="1">
    <location>
        <begin position="111"/>
        <end position="133"/>
    </location>
</feature>
<reference evidence="3 4" key="1">
    <citation type="submission" date="2023-11" db="EMBL/GenBank/DDBJ databases">
        <authorList>
            <person name="Val-Calvo J."/>
            <person name="Scortti M."/>
            <person name="Vazquez-Boland J."/>
        </authorList>
    </citation>
    <scope>NUCLEOTIDE SEQUENCE [LARGE SCALE GENOMIC DNA]</scope>
    <source>
        <strain evidence="3 4">DSM 46662</strain>
    </source>
</reference>
<evidence type="ECO:0000259" key="2">
    <source>
        <dbReference type="Pfam" id="PF02517"/>
    </source>
</evidence>